<dbReference type="PANTHER" id="PTHR43142:SF8">
    <property type="entry name" value="CARBOXYLIC ESTER HYDROLASE"/>
    <property type="match status" value="1"/>
</dbReference>
<feature type="domain" description="Carboxylesterase type B" evidence="2">
    <location>
        <begin position="17"/>
        <end position="492"/>
    </location>
</feature>
<keyword evidence="4" id="KW-1185">Reference proteome</keyword>
<accession>A0A9P8TDX6</accession>
<dbReference type="Pfam" id="PF00135">
    <property type="entry name" value="COesterase"/>
    <property type="match status" value="1"/>
</dbReference>
<dbReference type="PANTHER" id="PTHR43142">
    <property type="entry name" value="CARBOXYLIC ESTER HYDROLASE"/>
    <property type="match status" value="1"/>
</dbReference>
<comment type="caution">
    <text evidence="3">The sequence shown here is derived from an EMBL/GenBank/DDBJ whole genome shotgun (WGS) entry which is preliminary data.</text>
</comment>
<dbReference type="Gene3D" id="3.40.50.1820">
    <property type="entry name" value="alpha/beta hydrolase"/>
    <property type="match status" value="1"/>
</dbReference>
<dbReference type="InterPro" id="IPR002018">
    <property type="entry name" value="CarbesteraseB"/>
</dbReference>
<gene>
    <name evidence="3" type="ORF">WICMUC_002274</name>
</gene>
<reference evidence="3" key="1">
    <citation type="journal article" date="2021" name="Open Biol.">
        <title>Shared evolutionary footprints suggest mitochondrial oxidative damage underlies multiple complex I losses in fungi.</title>
        <authorList>
            <person name="Schikora-Tamarit M.A."/>
            <person name="Marcet-Houben M."/>
            <person name="Nosek J."/>
            <person name="Gabaldon T."/>
        </authorList>
    </citation>
    <scope>NUCLEOTIDE SEQUENCE</scope>
    <source>
        <strain evidence="3">CBS6341</strain>
    </source>
</reference>
<evidence type="ECO:0000259" key="2">
    <source>
        <dbReference type="Pfam" id="PF00135"/>
    </source>
</evidence>
<dbReference type="SUPFAM" id="SSF53474">
    <property type="entry name" value="alpha/beta-Hydrolases"/>
    <property type="match status" value="1"/>
</dbReference>
<organism evidence="3 4">
    <name type="scientific">Wickerhamomyces mucosus</name>
    <dbReference type="NCBI Taxonomy" id="1378264"/>
    <lineage>
        <taxon>Eukaryota</taxon>
        <taxon>Fungi</taxon>
        <taxon>Dikarya</taxon>
        <taxon>Ascomycota</taxon>
        <taxon>Saccharomycotina</taxon>
        <taxon>Saccharomycetes</taxon>
        <taxon>Phaffomycetales</taxon>
        <taxon>Wickerhamomycetaceae</taxon>
        <taxon>Wickerhamomyces</taxon>
    </lineage>
</organism>
<feature type="region of interest" description="Disordered" evidence="1">
    <location>
        <begin position="1"/>
        <end position="27"/>
    </location>
</feature>
<protein>
    <recommendedName>
        <fullName evidence="2">Carboxylesterase type B domain-containing protein</fullName>
    </recommendedName>
</protein>
<dbReference type="OrthoDB" id="6846267at2759"/>
<reference evidence="3" key="2">
    <citation type="submission" date="2021-01" db="EMBL/GenBank/DDBJ databases">
        <authorList>
            <person name="Schikora-Tamarit M.A."/>
        </authorList>
    </citation>
    <scope>NUCLEOTIDE SEQUENCE</scope>
    <source>
        <strain evidence="3">CBS6341</strain>
    </source>
</reference>
<sequence length="537" mass="61533">MGQSISQDNYSEKQTHSTPIGDFTGQILKSSINGEQSAIKFSQIPYAQSPSGSNRWKKPVPLPSDFNYTGDYTNDGKKNYQPAPTFEVSEEEAAKFKAPPIVQIQDTENITYLNIFRPLGEPPKDGWPVFIYIHGGLLQNGDPVKSNPIELFNKSAKENRKFILVIPGYRLNLFGFLSSSYINQTYGANFAFWDQRESIKWVYKNISHFQGNSEQITLGGLSAGAHSSFYQLIYELYHPEELQIIKRVVFFSNSVWAYPKPADDSQYSQIIEKLGIKGNTDEEIFHNLQKVDPKKLVEVIPELSNLTFKPRLDNDFISSSFLLDLQKGVIAAKLKQKDTKIIIGEVSNEGFAYSLRQTPHDLLELSNIIDEHYNEKIIDVIFKHYGINETLTKEKIKHLYGEILGDGQIRYSSRGLLNNLTKYGFPTENIWRYKISYRTKTINEYILDESLGLLHGQDTSIWFYNETTFSKEDSARIWRFLQPYIKFLTFSNATGWENGDITKVNHFTKSGDITYESDEAWEKGIEVVNDVIEAQLQ</sequence>
<name>A0A9P8TDX6_9ASCO</name>
<evidence type="ECO:0000313" key="4">
    <source>
        <dbReference type="Proteomes" id="UP000769528"/>
    </source>
</evidence>
<evidence type="ECO:0000256" key="1">
    <source>
        <dbReference type="SAM" id="MobiDB-lite"/>
    </source>
</evidence>
<dbReference type="InterPro" id="IPR029058">
    <property type="entry name" value="AB_hydrolase_fold"/>
</dbReference>
<evidence type="ECO:0000313" key="3">
    <source>
        <dbReference type="EMBL" id="KAH3675978.1"/>
    </source>
</evidence>
<dbReference type="Proteomes" id="UP000769528">
    <property type="component" value="Unassembled WGS sequence"/>
</dbReference>
<proteinExistence type="predicted"/>
<dbReference type="AlphaFoldDB" id="A0A9P8TDX6"/>
<dbReference type="EMBL" id="JAEUBF010000681">
    <property type="protein sequence ID" value="KAH3675978.1"/>
    <property type="molecule type" value="Genomic_DNA"/>
</dbReference>